<keyword evidence="1" id="KW-0802">TPR repeat</keyword>
<reference evidence="3 4" key="1">
    <citation type="journal article" date="2015" name="Nature">
        <title>rRNA introns, odd ribosomes, and small enigmatic genomes across a large radiation of phyla.</title>
        <authorList>
            <person name="Brown C.T."/>
            <person name="Hug L.A."/>
            <person name="Thomas B.C."/>
            <person name="Sharon I."/>
            <person name="Castelle C.J."/>
            <person name="Singh A."/>
            <person name="Wilkins M.J."/>
            <person name="Williams K.H."/>
            <person name="Banfield J.F."/>
        </authorList>
    </citation>
    <scope>NUCLEOTIDE SEQUENCE [LARGE SCALE GENOMIC DNA]</scope>
</reference>
<dbReference type="Proteomes" id="UP000034325">
    <property type="component" value="Unassembled WGS sequence"/>
</dbReference>
<organism evidence="3 4">
    <name type="scientific">Candidatus Woesebacteria bacterium GW2011_GWA1_39_12</name>
    <dbReference type="NCBI Taxonomy" id="1618549"/>
    <lineage>
        <taxon>Bacteria</taxon>
        <taxon>Candidatus Woeseibacteriota</taxon>
    </lineage>
</organism>
<comment type="caution">
    <text evidence="3">The sequence shown here is derived from an EMBL/GenBank/DDBJ whole genome shotgun (WGS) entry which is preliminary data.</text>
</comment>
<dbReference type="SUPFAM" id="SSF48452">
    <property type="entry name" value="TPR-like"/>
    <property type="match status" value="1"/>
</dbReference>
<dbReference type="InterPro" id="IPR011990">
    <property type="entry name" value="TPR-like_helical_dom_sf"/>
</dbReference>
<evidence type="ECO:0000313" key="4">
    <source>
        <dbReference type="Proteomes" id="UP000034325"/>
    </source>
</evidence>
<name>A0A0G0MC93_9BACT</name>
<gene>
    <name evidence="3" type="ORF">UT23_C0006G0006</name>
</gene>
<feature type="transmembrane region" description="Helical" evidence="2">
    <location>
        <begin position="12"/>
        <end position="36"/>
    </location>
</feature>
<protein>
    <submittedName>
        <fullName evidence="3">Uncharacterized protein</fullName>
    </submittedName>
</protein>
<dbReference type="PROSITE" id="PS50005">
    <property type="entry name" value="TPR"/>
    <property type="match status" value="1"/>
</dbReference>
<accession>A0A0G0MC93</accession>
<dbReference type="InterPro" id="IPR019734">
    <property type="entry name" value="TPR_rpt"/>
</dbReference>
<proteinExistence type="predicted"/>
<evidence type="ECO:0000313" key="3">
    <source>
        <dbReference type="EMBL" id="KKQ97965.1"/>
    </source>
</evidence>
<dbReference type="Gene3D" id="1.25.40.10">
    <property type="entry name" value="Tetratricopeptide repeat domain"/>
    <property type="match status" value="1"/>
</dbReference>
<keyword evidence="2" id="KW-1133">Transmembrane helix</keyword>
<evidence type="ECO:0000256" key="2">
    <source>
        <dbReference type="SAM" id="Phobius"/>
    </source>
</evidence>
<evidence type="ECO:0000256" key="1">
    <source>
        <dbReference type="PROSITE-ProRule" id="PRU00339"/>
    </source>
</evidence>
<feature type="repeat" description="TPR" evidence="1">
    <location>
        <begin position="67"/>
        <end position="100"/>
    </location>
</feature>
<sequence length="112" mass="12830">MKNKSKTKISLSSLYVLCVILILIALSIFNLAFYLFKENREVLGTTTETSNEIGFWYDFLANNPTYKDGWLELARLEYDEGNLASAKESLEQAEKIDPNSEELLLMREKLGL</sequence>
<dbReference type="Pfam" id="PF13428">
    <property type="entry name" value="TPR_14"/>
    <property type="match status" value="1"/>
</dbReference>
<dbReference type="AlphaFoldDB" id="A0A0G0MC93"/>
<dbReference type="EMBL" id="LBWA01000006">
    <property type="protein sequence ID" value="KKQ97965.1"/>
    <property type="molecule type" value="Genomic_DNA"/>
</dbReference>
<keyword evidence="2" id="KW-0812">Transmembrane</keyword>
<keyword evidence="2" id="KW-0472">Membrane</keyword>